<dbReference type="RefSeq" id="WP_176141536.1">
    <property type="nucleotide sequence ID" value="NZ_FUYP01000007.1"/>
</dbReference>
<organism evidence="1 2">
    <name type="scientific">Sphingopyxis flava</name>
    <dbReference type="NCBI Taxonomy" id="1507287"/>
    <lineage>
        <taxon>Bacteria</taxon>
        <taxon>Pseudomonadati</taxon>
        <taxon>Pseudomonadota</taxon>
        <taxon>Alphaproteobacteria</taxon>
        <taxon>Sphingomonadales</taxon>
        <taxon>Sphingomonadaceae</taxon>
        <taxon>Sphingopyxis</taxon>
    </lineage>
</organism>
<keyword evidence="1" id="KW-0540">Nuclease</keyword>
<dbReference type="InterPro" id="IPR008822">
    <property type="entry name" value="Endonuclease_RusA-like"/>
</dbReference>
<sequence>MEVTHSFFLPVTPKATQRSRCTCRGRYPSVYTDPAYKEWRAGVVEALNKLAQYEDFSPYREQNVRFEMEVVVTKPRTSKRTRPRGDADNYEKGVWDAITASGHWWADDDQIVENRTVKRWAQPDEPEGYHIRITFL</sequence>
<dbReference type="GO" id="GO:0006281">
    <property type="term" value="P:DNA repair"/>
    <property type="evidence" value="ECO:0007669"/>
    <property type="project" value="InterPro"/>
</dbReference>
<protein>
    <submittedName>
        <fullName evidence="1">Holliday junction resolvase RusA (Prophage-encoded endonuclease)</fullName>
    </submittedName>
</protein>
<name>A0A1T5BPN8_9SPHN</name>
<dbReference type="Pfam" id="PF05866">
    <property type="entry name" value="RusA"/>
    <property type="match status" value="1"/>
</dbReference>
<keyword evidence="2" id="KW-1185">Reference proteome</keyword>
<proteinExistence type="predicted"/>
<dbReference type="InterPro" id="IPR036614">
    <property type="entry name" value="RusA-like_sf"/>
</dbReference>
<keyword evidence="1" id="KW-0255">Endonuclease</keyword>
<dbReference type="AlphaFoldDB" id="A0A1T5BPN8"/>
<accession>A0A1T5BPN8</accession>
<evidence type="ECO:0000313" key="2">
    <source>
        <dbReference type="Proteomes" id="UP000190044"/>
    </source>
</evidence>
<keyword evidence="1" id="KW-0378">Hydrolase</keyword>
<dbReference type="GO" id="GO:0004519">
    <property type="term" value="F:endonuclease activity"/>
    <property type="evidence" value="ECO:0007669"/>
    <property type="project" value="UniProtKB-KW"/>
</dbReference>
<dbReference type="GO" id="GO:0000287">
    <property type="term" value="F:magnesium ion binding"/>
    <property type="evidence" value="ECO:0007669"/>
    <property type="project" value="InterPro"/>
</dbReference>
<evidence type="ECO:0000313" key="1">
    <source>
        <dbReference type="EMBL" id="SKB49272.1"/>
    </source>
</evidence>
<dbReference type="SUPFAM" id="SSF103084">
    <property type="entry name" value="Holliday junction resolvase RusA"/>
    <property type="match status" value="1"/>
</dbReference>
<gene>
    <name evidence="1" type="ORF">SAMN06295937_100749</name>
</gene>
<dbReference type="Proteomes" id="UP000190044">
    <property type="component" value="Unassembled WGS sequence"/>
</dbReference>
<dbReference type="GO" id="GO:0006310">
    <property type="term" value="P:DNA recombination"/>
    <property type="evidence" value="ECO:0007669"/>
    <property type="project" value="InterPro"/>
</dbReference>
<reference evidence="2" key="1">
    <citation type="submission" date="2017-02" db="EMBL/GenBank/DDBJ databases">
        <authorList>
            <person name="Varghese N."/>
            <person name="Submissions S."/>
        </authorList>
    </citation>
    <scope>NUCLEOTIDE SEQUENCE [LARGE SCALE GENOMIC DNA]</scope>
    <source>
        <strain evidence="2">R11H</strain>
    </source>
</reference>
<dbReference type="Gene3D" id="3.30.1330.70">
    <property type="entry name" value="Holliday junction resolvase RusA"/>
    <property type="match status" value="1"/>
</dbReference>
<dbReference type="EMBL" id="FUYP01000007">
    <property type="protein sequence ID" value="SKB49272.1"/>
    <property type="molecule type" value="Genomic_DNA"/>
</dbReference>